<protein>
    <submittedName>
        <fullName evidence="2">DNA uptake protein ComE-like DNA-binding protein</fullName>
    </submittedName>
</protein>
<keyword evidence="1" id="KW-1133">Transmembrane helix</keyword>
<sequence>MKFLKSHFALSRSQQNGIFVLVLLIIILQAVLIFDLFISDSEYEVPKDQQAQIESFQKELDSLNRSSKKLKKDTIYPFNPNFLTDFKGYQLGLNVEEIDRFLEYRSQGKWVNSAEKFQEVTGVSDILLAKISPSFRFPEWTKKETTASPNQKIVPAEVKITDLNIASAEDLKTVNGIGEVLSERIVKYRTSIGGFVDVVQLKDIYGLSPEVIERVEQKFQILTRPDVTIKNINSISSSELAEIPYFNAALAKEIISYRNLHEGISSFDELIKIKGFPSDKIDRIKLYLAIE</sequence>
<evidence type="ECO:0000313" key="3">
    <source>
        <dbReference type="Proteomes" id="UP000244174"/>
    </source>
</evidence>
<feature type="transmembrane region" description="Helical" evidence="1">
    <location>
        <begin position="20"/>
        <end position="38"/>
    </location>
</feature>
<dbReference type="Gene3D" id="1.10.150.280">
    <property type="entry name" value="AF1531-like domain"/>
    <property type="match status" value="2"/>
</dbReference>
<proteinExistence type="predicted"/>
<evidence type="ECO:0000256" key="1">
    <source>
        <dbReference type="SAM" id="Phobius"/>
    </source>
</evidence>
<organism evidence="2 3">
    <name type="scientific">Christiangramia gaetbulicola</name>
    <dbReference type="NCBI Taxonomy" id="703340"/>
    <lineage>
        <taxon>Bacteria</taxon>
        <taxon>Pseudomonadati</taxon>
        <taxon>Bacteroidota</taxon>
        <taxon>Flavobacteriia</taxon>
        <taxon>Flavobacteriales</taxon>
        <taxon>Flavobacteriaceae</taxon>
        <taxon>Christiangramia</taxon>
    </lineage>
</organism>
<dbReference type="SUPFAM" id="SSF47781">
    <property type="entry name" value="RuvA domain 2-like"/>
    <property type="match status" value="2"/>
</dbReference>
<dbReference type="Pfam" id="PF12836">
    <property type="entry name" value="HHH_3"/>
    <property type="match status" value="2"/>
</dbReference>
<dbReference type="AlphaFoldDB" id="A0A2T6AEL7"/>
<dbReference type="Proteomes" id="UP000244174">
    <property type="component" value="Unassembled WGS sequence"/>
</dbReference>
<comment type="caution">
    <text evidence="2">The sequence shown here is derived from an EMBL/GenBank/DDBJ whole genome shotgun (WGS) entry which is preliminary data.</text>
</comment>
<evidence type="ECO:0000313" key="2">
    <source>
        <dbReference type="EMBL" id="PTX42264.1"/>
    </source>
</evidence>
<reference evidence="2 3" key="1">
    <citation type="submission" date="2018-04" db="EMBL/GenBank/DDBJ databases">
        <title>Genomic Encyclopedia of Archaeal and Bacterial Type Strains, Phase II (KMG-II): from individual species to whole genera.</title>
        <authorList>
            <person name="Goeker M."/>
        </authorList>
    </citation>
    <scope>NUCLEOTIDE SEQUENCE [LARGE SCALE GENOMIC DNA]</scope>
    <source>
        <strain evidence="2 3">DSM 23082</strain>
    </source>
</reference>
<dbReference type="EMBL" id="QBKQ01000003">
    <property type="protein sequence ID" value="PTX42264.1"/>
    <property type="molecule type" value="Genomic_DNA"/>
</dbReference>
<dbReference type="InterPro" id="IPR051675">
    <property type="entry name" value="Endo/Exo/Phosphatase_dom_1"/>
</dbReference>
<dbReference type="GO" id="GO:0015627">
    <property type="term" value="C:type II protein secretion system complex"/>
    <property type="evidence" value="ECO:0007669"/>
    <property type="project" value="TreeGrafter"/>
</dbReference>
<keyword evidence="2" id="KW-0238">DNA-binding</keyword>
<dbReference type="GO" id="GO:0015628">
    <property type="term" value="P:protein secretion by the type II secretion system"/>
    <property type="evidence" value="ECO:0007669"/>
    <property type="project" value="TreeGrafter"/>
</dbReference>
<accession>A0A2T6AEL7</accession>
<dbReference type="PANTHER" id="PTHR21180:SF32">
    <property type="entry name" value="ENDONUCLEASE_EXONUCLEASE_PHOSPHATASE FAMILY DOMAIN-CONTAINING PROTEIN 1"/>
    <property type="match status" value="1"/>
</dbReference>
<keyword evidence="3" id="KW-1185">Reference proteome</keyword>
<dbReference type="GO" id="GO:0003677">
    <property type="term" value="F:DNA binding"/>
    <property type="evidence" value="ECO:0007669"/>
    <property type="project" value="UniProtKB-KW"/>
</dbReference>
<name>A0A2T6AEL7_9FLAO</name>
<dbReference type="InterPro" id="IPR010994">
    <property type="entry name" value="RuvA_2-like"/>
</dbReference>
<dbReference type="RefSeq" id="WP_108172565.1">
    <property type="nucleotide sequence ID" value="NZ_QBKQ01000003.1"/>
</dbReference>
<keyword evidence="1" id="KW-0472">Membrane</keyword>
<dbReference type="OrthoDB" id="981124at2"/>
<dbReference type="PANTHER" id="PTHR21180">
    <property type="entry name" value="ENDONUCLEASE/EXONUCLEASE/PHOSPHATASE FAMILY DOMAIN-CONTAINING PROTEIN 1"/>
    <property type="match status" value="1"/>
</dbReference>
<gene>
    <name evidence="2" type="ORF">C8P64_2686</name>
</gene>
<keyword evidence="1" id="KW-0812">Transmembrane</keyword>